<evidence type="ECO:0000256" key="1">
    <source>
        <dbReference type="SAM" id="Phobius"/>
    </source>
</evidence>
<keyword evidence="1" id="KW-1133">Transmembrane helix</keyword>
<organism evidence="2">
    <name type="scientific">Manihot esculenta</name>
    <name type="common">Cassava</name>
    <name type="synonym">Jatropha manihot</name>
    <dbReference type="NCBI Taxonomy" id="3983"/>
    <lineage>
        <taxon>Eukaryota</taxon>
        <taxon>Viridiplantae</taxon>
        <taxon>Streptophyta</taxon>
        <taxon>Embryophyta</taxon>
        <taxon>Tracheophyta</taxon>
        <taxon>Spermatophyta</taxon>
        <taxon>Magnoliopsida</taxon>
        <taxon>eudicotyledons</taxon>
        <taxon>Gunneridae</taxon>
        <taxon>Pentapetalae</taxon>
        <taxon>rosids</taxon>
        <taxon>fabids</taxon>
        <taxon>Malpighiales</taxon>
        <taxon>Euphorbiaceae</taxon>
        <taxon>Crotonoideae</taxon>
        <taxon>Manihoteae</taxon>
        <taxon>Manihot</taxon>
    </lineage>
</organism>
<dbReference type="PANTHER" id="PTHR33919:SF9">
    <property type="entry name" value="RIBOSOME BIOGENESIS NEP1-LIKE PROTEIN"/>
    <property type="match status" value="1"/>
</dbReference>
<evidence type="ECO:0000313" key="2">
    <source>
        <dbReference type="EMBL" id="OAY42350.1"/>
    </source>
</evidence>
<keyword evidence="1" id="KW-0812">Transmembrane</keyword>
<name>A0A2C9VBN7_MANES</name>
<dbReference type="PANTHER" id="PTHR33919">
    <property type="entry name" value="OS09G0127700 PROTEIN"/>
    <property type="match status" value="1"/>
</dbReference>
<gene>
    <name evidence="2" type="ORF">MANES_09G173000</name>
</gene>
<feature type="transmembrane region" description="Helical" evidence="1">
    <location>
        <begin position="54"/>
        <end position="74"/>
    </location>
</feature>
<dbReference type="STRING" id="3983.A0A2C9VBN7"/>
<proteinExistence type="predicted"/>
<dbReference type="AlphaFoldDB" id="A0A2C9VBN7"/>
<accession>A0A2C9VBN7</accession>
<protein>
    <submittedName>
        <fullName evidence="2">Uncharacterized protein</fullName>
    </submittedName>
</protein>
<sequence>MAFRAPSHLRSMIIRFGERRSFASATTPKFAQGVGGVHSSRPAHNKYALTGEFAPVYIVMGMVVVAISIGVHTVKQQLVHSPAVNITKKRRGSMPEVDIPDAVTSNGNKFINKSFLRKVAHIQDDKRPDPFTRSRNAQTLSTVGVNRRGN</sequence>
<dbReference type="EMBL" id="CM004395">
    <property type="protein sequence ID" value="OAY42350.1"/>
    <property type="molecule type" value="Genomic_DNA"/>
</dbReference>
<keyword evidence="1" id="KW-0472">Membrane</keyword>
<reference evidence="2" key="1">
    <citation type="submission" date="2016-02" db="EMBL/GenBank/DDBJ databases">
        <title>WGS assembly of Manihot esculenta.</title>
        <authorList>
            <person name="Bredeson J.V."/>
            <person name="Prochnik S.E."/>
            <person name="Lyons J.B."/>
            <person name="Schmutz J."/>
            <person name="Grimwood J."/>
            <person name="Vrebalov J."/>
            <person name="Bart R.S."/>
            <person name="Amuge T."/>
            <person name="Ferguson M.E."/>
            <person name="Green R."/>
            <person name="Putnam N."/>
            <person name="Stites J."/>
            <person name="Rounsley S."/>
            <person name="Rokhsar D.S."/>
        </authorList>
    </citation>
    <scope>NUCLEOTIDE SEQUENCE [LARGE SCALE GENOMIC DNA]</scope>
    <source>
        <tissue evidence="2">Leaf</tissue>
    </source>
</reference>